<dbReference type="EMBL" id="CYGZ01000006">
    <property type="protein sequence ID" value="CUA79872.1"/>
    <property type="molecule type" value="Genomic_DNA"/>
</dbReference>
<keyword evidence="3" id="KW-1185">Reference proteome</keyword>
<dbReference type="Proteomes" id="UP000182738">
    <property type="component" value="Unassembled WGS sequence"/>
</dbReference>
<evidence type="ECO:0000313" key="3">
    <source>
        <dbReference type="Proteomes" id="UP000182738"/>
    </source>
</evidence>
<name>A0A0K6GMJ7_9BACL</name>
<keyword evidence="1" id="KW-1133">Transmembrane helix</keyword>
<sequence>MKRLSHFFVNIKNEQGVIFPFTIMCALLISALFLHSVTLYDAEIQFFEEEKKWYEADYLMKHTLIYVKQALVNAPENVSSLSQTILFVHGQAAYHATRIGSTMWSVTVSCVTSRQFRYDVQFQYHSLTNSISAWKELY</sequence>
<dbReference type="STRING" id="1325335.GCA_001418025_01180"/>
<gene>
    <name evidence="2" type="ORF">Ga0061060_10680</name>
</gene>
<feature type="transmembrane region" description="Helical" evidence="1">
    <location>
        <begin position="21"/>
        <end position="40"/>
    </location>
</feature>
<evidence type="ECO:0000313" key="2">
    <source>
        <dbReference type="EMBL" id="CUA79872.1"/>
    </source>
</evidence>
<keyword evidence="1" id="KW-0812">Transmembrane</keyword>
<dbReference type="OrthoDB" id="2970205at2"/>
<dbReference type="RefSeq" id="WP_055440957.1">
    <property type="nucleotide sequence ID" value="NZ_BAABDZ010000006.1"/>
</dbReference>
<organism evidence="2 3">
    <name type="scientific">Anoxybacillus suryakundensis</name>
    <dbReference type="NCBI Taxonomy" id="1325335"/>
    <lineage>
        <taxon>Bacteria</taxon>
        <taxon>Bacillati</taxon>
        <taxon>Bacillota</taxon>
        <taxon>Bacilli</taxon>
        <taxon>Bacillales</taxon>
        <taxon>Anoxybacillaceae</taxon>
        <taxon>Anoxybacillus</taxon>
    </lineage>
</organism>
<protein>
    <submittedName>
        <fullName evidence="2">ComG operon protein 7</fullName>
    </submittedName>
</protein>
<accession>A0A0K6GMJ7</accession>
<proteinExistence type="predicted"/>
<dbReference type="InterPro" id="IPR020372">
    <property type="entry name" value="Competence_ComGG"/>
</dbReference>
<dbReference type="Pfam" id="PF14173">
    <property type="entry name" value="ComGG"/>
    <property type="match status" value="1"/>
</dbReference>
<evidence type="ECO:0000256" key="1">
    <source>
        <dbReference type="SAM" id="Phobius"/>
    </source>
</evidence>
<dbReference type="AlphaFoldDB" id="A0A0K6GMJ7"/>
<keyword evidence="1" id="KW-0472">Membrane</keyword>
<reference evidence="3" key="1">
    <citation type="submission" date="2015-08" db="EMBL/GenBank/DDBJ databases">
        <authorList>
            <person name="Varghese N."/>
        </authorList>
    </citation>
    <scope>NUCLEOTIDE SEQUENCE [LARGE SCALE GENOMIC DNA]</scope>
    <source>
        <strain evidence="3">DSM 27374</strain>
    </source>
</reference>